<keyword evidence="2" id="KW-0238">DNA-binding</keyword>
<feature type="domain" description="Resolvase/invertase-type recombinase catalytic" evidence="7">
    <location>
        <begin position="18"/>
        <end position="160"/>
    </location>
</feature>
<evidence type="ECO:0000256" key="6">
    <source>
        <dbReference type="SAM" id="Phobius"/>
    </source>
</evidence>
<keyword evidence="1" id="KW-0229">DNA integration</keyword>
<dbReference type="GO" id="GO:0015074">
    <property type="term" value="P:DNA integration"/>
    <property type="evidence" value="ECO:0007669"/>
    <property type="project" value="UniProtKB-KW"/>
</dbReference>
<feature type="active site" description="O-(5'-phospho-DNA)-serine intermediate" evidence="4 5">
    <location>
        <position position="26"/>
    </location>
</feature>
<dbReference type="Gene3D" id="3.40.50.1390">
    <property type="entry name" value="Resolvase, N-terminal catalytic domain"/>
    <property type="match status" value="1"/>
</dbReference>
<evidence type="ECO:0000256" key="4">
    <source>
        <dbReference type="PIRSR" id="PIRSR606118-50"/>
    </source>
</evidence>
<dbReference type="Proteomes" id="UP000285655">
    <property type="component" value="Unassembled WGS sequence"/>
</dbReference>
<evidence type="ECO:0000313" key="9">
    <source>
        <dbReference type="Proteomes" id="UP000285655"/>
    </source>
</evidence>
<dbReference type="CDD" id="cd03768">
    <property type="entry name" value="SR_ResInv"/>
    <property type="match status" value="1"/>
</dbReference>
<keyword evidence="6" id="KW-0472">Membrane</keyword>
<dbReference type="GO" id="GO:0003677">
    <property type="term" value="F:DNA binding"/>
    <property type="evidence" value="ECO:0007669"/>
    <property type="project" value="UniProtKB-KW"/>
</dbReference>
<gene>
    <name evidence="8" type="ORF">C4544_07550</name>
</gene>
<accession>A0A419D9S6</accession>
<dbReference type="EMBL" id="QZJW01000060">
    <property type="protein sequence ID" value="RJO59863.1"/>
    <property type="molecule type" value="Genomic_DNA"/>
</dbReference>
<dbReference type="InterPro" id="IPR050639">
    <property type="entry name" value="SSR_resolvase"/>
</dbReference>
<evidence type="ECO:0000259" key="7">
    <source>
        <dbReference type="PROSITE" id="PS51736"/>
    </source>
</evidence>
<dbReference type="PANTHER" id="PTHR30461:SF2">
    <property type="entry name" value="SERINE RECOMBINASE PINE-RELATED"/>
    <property type="match status" value="1"/>
</dbReference>
<name>A0A419D9S6_9BACT</name>
<dbReference type="GO" id="GO:0000150">
    <property type="term" value="F:DNA strand exchange activity"/>
    <property type="evidence" value="ECO:0007669"/>
    <property type="project" value="InterPro"/>
</dbReference>
<feature type="transmembrane region" description="Helical" evidence="6">
    <location>
        <begin position="206"/>
        <end position="224"/>
    </location>
</feature>
<keyword evidence="6" id="KW-1133">Transmembrane helix</keyword>
<proteinExistence type="predicted"/>
<dbReference type="InterPro" id="IPR036162">
    <property type="entry name" value="Resolvase-like_N_sf"/>
</dbReference>
<dbReference type="SMART" id="SM00857">
    <property type="entry name" value="Resolvase"/>
    <property type="match status" value="1"/>
</dbReference>
<keyword evidence="6" id="KW-0812">Transmembrane</keyword>
<reference evidence="8 9" key="1">
    <citation type="journal article" date="2017" name="ISME J.">
        <title>Energy and carbon metabolisms in a deep terrestrial subsurface fluid microbial community.</title>
        <authorList>
            <person name="Momper L."/>
            <person name="Jungbluth S.P."/>
            <person name="Lee M.D."/>
            <person name="Amend J.P."/>
        </authorList>
    </citation>
    <scope>NUCLEOTIDE SEQUENCE [LARGE SCALE GENOMIC DNA]</scope>
    <source>
        <strain evidence="8">SURF_29</strain>
    </source>
</reference>
<evidence type="ECO:0000256" key="2">
    <source>
        <dbReference type="ARBA" id="ARBA00023125"/>
    </source>
</evidence>
<comment type="caution">
    <text evidence="8">The sequence shown here is derived from an EMBL/GenBank/DDBJ whole genome shotgun (WGS) entry which is preliminary data.</text>
</comment>
<dbReference type="PROSITE" id="PS00397">
    <property type="entry name" value="RECOMBINASES_1"/>
    <property type="match status" value="1"/>
</dbReference>
<protein>
    <submittedName>
        <fullName evidence="8">Recombinase family protein</fullName>
    </submittedName>
</protein>
<keyword evidence="3" id="KW-0233">DNA recombination</keyword>
<sequence>MIPHKSPRTKTMKTQKQMVAIYARVSTDKQKVDMQLRELRNFIKRSDWKVYREFIDQGYTGTNTKRPAFIEMMSEAQKRKFDILLVWKLDRLSRSLKDLINTLDELGHAGINFISYDNNLDTTTPTGKLVFQIIGAVAEFEKDIIRERVVAGLENAKQKGKQLGRPKIHDGILEKAKELRSQGMSFRKIEKKLGVGEGTIRKRIEYLSSVLIIQVFFCIAGLIII</sequence>
<evidence type="ECO:0000313" key="8">
    <source>
        <dbReference type="EMBL" id="RJO59863.1"/>
    </source>
</evidence>
<dbReference type="Pfam" id="PF00239">
    <property type="entry name" value="Resolvase"/>
    <property type="match status" value="1"/>
</dbReference>
<dbReference type="PROSITE" id="PS51736">
    <property type="entry name" value="RECOMBINASES_3"/>
    <property type="match status" value="1"/>
</dbReference>
<organism evidence="8 9">
    <name type="scientific">candidate division WS5 bacterium</name>
    <dbReference type="NCBI Taxonomy" id="2093353"/>
    <lineage>
        <taxon>Bacteria</taxon>
        <taxon>candidate division WS5</taxon>
    </lineage>
</organism>
<dbReference type="InterPro" id="IPR006118">
    <property type="entry name" value="Recombinase_CS"/>
</dbReference>
<evidence type="ECO:0000256" key="3">
    <source>
        <dbReference type="ARBA" id="ARBA00023172"/>
    </source>
</evidence>
<dbReference type="AlphaFoldDB" id="A0A419D9S6"/>
<dbReference type="SUPFAM" id="SSF53041">
    <property type="entry name" value="Resolvase-like"/>
    <property type="match status" value="1"/>
</dbReference>
<dbReference type="PANTHER" id="PTHR30461">
    <property type="entry name" value="DNA-INVERTASE FROM LAMBDOID PROPHAGE"/>
    <property type="match status" value="1"/>
</dbReference>
<evidence type="ECO:0000256" key="5">
    <source>
        <dbReference type="PROSITE-ProRule" id="PRU10137"/>
    </source>
</evidence>
<dbReference type="InterPro" id="IPR006119">
    <property type="entry name" value="Resolv_N"/>
</dbReference>
<evidence type="ECO:0000256" key="1">
    <source>
        <dbReference type="ARBA" id="ARBA00022908"/>
    </source>
</evidence>